<evidence type="ECO:0000313" key="1">
    <source>
        <dbReference type="EMBL" id="ODC05052.1"/>
    </source>
</evidence>
<evidence type="ECO:0008006" key="3">
    <source>
        <dbReference type="Google" id="ProtNLM"/>
    </source>
</evidence>
<reference evidence="1 2" key="1">
    <citation type="submission" date="2016-08" db="EMBL/GenBank/DDBJ databases">
        <authorList>
            <person name="Seilhamer J.J."/>
        </authorList>
    </citation>
    <scope>NUCLEOTIDE SEQUENCE [LARGE SCALE GENOMIC DNA]</scope>
    <source>
        <strain evidence="1 2">PH27A</strain>
    </source>
</reference>
<dbReference type="EMBL" id="MDTQ01000001">
    <property type="protein sequence ID" value="ODC05052.1"/>
    <property type="molecule type" value="Genomic_DNA"/>
</dbReference>
<comment type="caution">
    <text evidence="1">The sequence shown here is derived from an EMBL/GenBank/DDBJ whole genome shotgun (WGS) entry which is preliminary data.</text>
</comment>
<dbReference type="Pfam" id="PF04417">
    <property type="entry name" value="DUF501"/>
    <property type="match status" value="1"/>
</dbReference>
<name>A0A1E2VDW8_9GAMM</name>
<dbReference type="Proteomes" id="UP000094291">
    <property type="component" value="Unassembled WGS sequence"/>
</dbReference>
<protein>
    <recommendedName>
        <fullName evidence="3">DUF501 domain-containing protein</fullName>
    </recommendedName>
</protein>
<proteinExistence type="predicted"/>
<dbReference type="RefSeq" id="WP_069000074.1">
    <property type="nucleotide sequence ID" value="NZ_MDTQ01000001.1"/>
</dbReference>
<organism evidence="1 2">
    <name type="scientific">Terasakiispira papahanaumokuakeensis</name>
    <dbReference type="NCBI Taxonomy" id="197479"/>
    <lineage>
        <taxon>Bacteria</taxon>
        <taxon>Pseudomonadati</taxon>
        <taxon>Pseudomonadota</taxon>
        <taxon>Gammaproteobacteria</taxon>
        <taxon>Oceanospirillales</taxon>
        <taxon>Terasakiispira</taxon>
    </lineage>
</organism>
<dbReference type="PANTHER" id="PTHR37163:SF1">
    <property type="entry name" value="DUF501 DOMAIN-CONTAINING PROTEIN"/>
    <property type="match status" value="1"/>
</dbReference>
<evidence type="ECO:0000313" key="2">
    <source>
        <dbReference type="Proteomes" id="UP000094291"/>
    </source>
</evidence>
<dbReference type="STRING" id="197479.BFW38_17460"/>
<gene>
    <name evidence="1" type="ORF">BFW38_17460</name>
</gene>
<keyword evidence="2" id="KW-1185">Reference proteome</keyword>
<dbReference type="PANTHER" id="PTHR37163">
    <property type="entry name" value="CONSERVED PROTEIN"/>
    <property type="match status" value="1"/>
</dbReference>
<sequence>MYHTTHMVPTAEQRALITEQLGRAPRGLEAIVAVDGEDTPLVLQVAPLVDDKPFPTFYWLSSPLLIKALSRLEAKGVIKSLEAELKDDDVLMTAYQASHQDYVARRWAAMSEKDRQRIDQLGFTAVFEKRGIGGIENWQQVRCLHTQYAHHLASGGQNAIGQWVDTHFGIVDLLP</sequence>
<dbReference type="OrthoDB" id="5293413at2"/>
<dbReference type="InterPro" id="IPR007511">
    <property type="entry name" value="DUF501"/>
</dbReference>
<dbReference type="AlphaFoldDB" id="A0A1E2VDW8"/>
<accession>A0A1E2VDW8</accession>